<dbReference type="CDD" id="cd11019">
    <property type="entry name" value="OsENODL1_like"/>
    <property type="match status" value="1"/>
</dbReference>
<dbReference type="InterPro" id="IPR008972">
    <property type="entry name" value="Cupredoxin"/>
</dbReference>
<keyword evidence="7" id="KW-0325">Glycoprotein</keyword>
<keyword evidence="6" id="KW-1015">Disulfide bond</keyword>
<evidence type="ECO:0000256" key="6">
    <source>
        <dbReference type="ARBA" id="ARBA00023157"/>
    </source>
</evidence>
<dbReference type="PROSITE" id="PS51485">
    <property type="entry name" value="PHYTOCYANIN"/>
    <property type="match status" value="1"/>
</dbReference>
<evidence type="ECO:0000313" key="13">
    <source>
        <dbReference type="EMBL" id="RXH77268.1"/>
    </source>
</evidence>
<dbReference type="Proteomes" id="UP000290289">
    <property type="component" value="Chromosome 14"/>
</dbReference>
<feature type="transmembrane region" description="Helical" evidence="11">
    <location>
        <begin position="260"/>
        <end position="285"/>
    </location>
</feature>
<evidence type="ECO:0000256" key="3">
    <source>
        <dbReference type="ARBA" id="ARBA00022622"/>
    </source>
</evidence>
<feature type="compositionally biased region" description="Polar residues" evidence="10">
    <location>
        <begin position="243"/>
        <end position="252"/>
    </location>
</feature>
<dbReference type="Gene3D" id="2.60.40.420">
    <property type="entry name" value="Cupredoxins - blue copper proteins"/>
    <property type="match status" value="1"/>
</dbReference>
<reference evidence="13 14" key="1">
    <citation type="submission" date="2018-10" db="EMBL/GenBank/DDBJ databases">
        <title>A high-quality apple genome assembly.</title>
        <authorList>
            <person name="Hu J."/>
        </authorList>
    </citation>
    <scope>NUCLEOTIDE SEQUENCE [LARGE SCALE GENOMIC DNA]</scope>
    <source>
        <strain evidence="14">cv. HFTH1</strain>
        <tissue evidence="13">Young leaf</tissue>
    </source>
</reference>
<evidence type="ECO:0000256" key="1">
    <source>
        <dbReference type="ARBA" id="ARBA00004609"/>
    </source>
</evidence>
<dbReference type="InterPro" id="IPR003245">
    <property type="entry name" value="Phytocyanin_dom"/>
</dbReference>
<evidence type="ECO:0000256" key="4">
    <source>
        <dbReference type="ARBA" id="ARBA00022729"/>
    </source>
</evidence>
<evidence type="ECO:0000256" key="2">
    <source>
        <dbReference type="ARBA" id="ARBA00022475"/>
    </source>
</evidence>
<dbReference type="PANTHER" id="PTHR33021">
    <property type="entry name" value="BLUE COPPER PROTEIN"/>
    <property type="match status" value="1"/>
</dbReference>
<keyword evidence="8" id="KW-0449">Lipoprotein</keyword>
<evidence type="ECO:0000256" key="7">
    <source>
        <dbReference type="ARBA" id="ARBA00023180"/>
    </source>
</evidence>
<dbReference type="GO" id="GO:0098552">
    <property type="term" value="C:side of membrane"/>
    <property type="evidence" value="ECO:0007669"/>
    <property type="project" value="UniProtKB-KW"/>
</dbReference>
<dbReference type="AlphaFoldDB" id="A0A498I091"/>
<dbReference type="GO" id="GO:0009055">
    <property type="term" value="F:electron transfer activity"/>
    <property type="evidence" value="ECO:0007669"/>
    <property type="project" value="InterPro"/>
</dbReference>
<dbReference type="InterPro" id="IPR041846">
    <property type="entry name" value="ENL_dom"/>
</dbReference>
<comment type="subcellular location">
    <subcellularLocation>
        <location evidence="1">Cell membrane</location>
        <topology evidence="1">Lipid-anchor</topology>
        <topology evidence="1">GPI-anchor</topology>
    </subcellularLocation>
</comment>
<dbReference type="Pfam" id="PF02298">
    <property type="entry name" value="Cu_bind_like"/>
    <property type="match status" value="1"/>
</dbReference>
<dbReference type="InterPro" id="IPR039391">
    <property type="entry name" value="Phytocyanin-like"/>
</dbReference>
<evidence type="ECO:0000256" key="11">
    <source>
        <dbReference type="SAM" id="Phobius"/>
    </source>
</evidence>
<comment type="similarity">
    <text evidence="9">Belongs to the early nodulin-like (ENODL) family.</text>
</comment>
<dbReference type="SUPFAM" id="SSF49503">
    <property type="entry name" value="Cupredoxins"/>
    <property type="match status" value="1"/>
</dbReference>
<sequence length="286" mass="32036">MLAPPYHKLKQLHQSMVAARTNIISDPSLDLYFGVQPDSLAPDKYKKLDQLLPLAWSHNPLTTLKLICNLGDDSNARGKSDEKAFYRAALWLRKNHPRALKRNVASIARGDIQVFFVTCTQFEVEDKSNGWEVPKSKTDQDMYNKWASKKRFKVDDTIYFSYKKNTDSVLVVTKEDYKNCNSDQPIYFSNDGYSVVILDRPGLFYFISGVAGRCEKGQKMIIKVMEPVAVGAPNQSPKDHSATDSPPQQNASKNHKANGAFAVSAAVSSTSIILCIIISLLGLFFF</sequence>
<feature type="region of interest" description="Disordered" evidence="10">
    <location>
        <begin position="232"/>
        <end position="254"/>
    </location>
</feature>
<feature type="domain" description="Phytocyanin" evidence="12">
    <location>
        <begin position="120"/>
        <end position="226"/>
    </location>
</feature>
<keyword evidence="3" id="KW-0336">GPI-anchor</keyword>
<accession>A0A498I091</accession>
<organism evidence="13 14">
    <name type="scientific">Malus domestica</name>
    <name type="common">Apple</name>
    <name type="synonym">Pyrus malus</name>
    <dbReference type="NCBI Taxonomy" id="3750"/>
    <lineage>
        <taxon>Eukaryota</taxon>
        <taxon>Viridiplantae</taxon>
        <taxon>Streptophyta</taxon>
        <taxon>Embryophyta</taxon>
        <taxon>Tracheophyta</taxon>
        <taxon>Spermatophyta</taxon>
        <taxon>Magnoliopsida</taxon>
        <taxon>eudicotyledons</taxon>
        <taxon>Gunneridae</taxon>
        <taxon>Pentapetalae</taxon>
        <taxon>rosids</taxon>
        <taxon>fabids</taxon>
        <taxon>Rosales</taxon>
        <taxon>Rosaceae</taxon>
        <taxon>Amygdaloideae</taxon>
        <taxon>Maleae</taxon>
        <taxon>Malus</taxon>
    </lineage>
</organism>
<keyword evidence="14" id="KW-1185">Reference proteome</keyword>
<evidence type="ECO:0000256" key="5">
    <source>
        <dbReference type="ARBA" id="ARBA00023136"/>
    </source>
</evidence>
<evidence type="ECO:0000256" key="9">
    <source>
        <dbReference type="ARBA" id="ARBA00035011"/>
    </source>
</evidence>
<evidence type="ECO:0000259" key="12">
    <source>
        <dbReference type="PROSITE" id="PS51485"/>
    </source>
</evidence>
<keyword evidence="5 11" id="KW-0472">Membrane</keyword>
<dbReference type="GO" id="GO:0005886">
    <property type="term" value="C:plasma membrane"/>
    <property type="evidence" value="ECO:0007669"/>
    <property type="project" value="UniProtKB-SubCell"/>
</dbReference>
<evidence type="ECO:0000313" key="14">
    <source>
        <dbReference type="Proteomes" id="UP000290289"/>
    </source>
</evidence>
<dbReference type="PANTHER" id="PTHR33021:SF289">
    <property type="entry name" value="EARLY NODULIN-LIKE PROTEIN 5-RELATED"/>
    <property type="match status" value="1"/>
</dbReference>
<dbReference type="STRING" id="3750.A0A498I091"/>
<proteinExistence type="inferred from homology"/>
<dbReference type="FunFam" id="2.60.40.420:FF:000010">
    <property type="entry name" value="Early nodulin-like protein 1"/>
    <property type="match status" value="1"/>
</dbReference>
<name>A0A498I091_MALDO</name>
<keyword evidence="11" id="KW-0812">Transmembrane</keyword>
<evidence type="ECO:0000256" key="8">
    <source>
        <dbReference type="ARBA" id="ARBA00023288"/>
    </source>
</evidence>
<comment type="caution">
    <text evidence="13">The sequence shown here is derived from an EMBL/GenBank/DDBJ whole genome shotgun (WGS) entry which is preliminary data.</text>
</comment>
<evidence type="ECO:0000256" key="10">
    <source>
        <dbReference type="SAM" id="MobiDB-lite"/>
    </source>
</evidence>
<protein>
    <recommendedName>
        <fullName evidence="12">Phytocyanin domain-containing protein</fullName>
    </recommendedName>
</protein>
<keyword evidence="11" id="KW-1133">Transmembrane helix</keyword>
<gene>
    <name evidence="13" type="ORF">DVH24_023542</name>
</gene>
<keyword evidence="2" id="KW-1003">Cell membrane</keyword>
<keyword evidence="4" id="KW-0732">Signal</keyword>
<dbReference type="EMBL" id="RDQH01000340">
    <property type="protein sequence ID" value="RXH77268.1"/>
    <property type="molecule type" value="Genomic_DNA"/>
</dbReference>